<feature type="region of interest" description="Disordered" evidence="1">
    <location>
        <begin position="134"/>
        <end position="168"/>
    </location>
</feature>
<name>A0ABN9QFQ2_9DINO</name>
<gene>
    <name evidence="3" type="ORF">PCOR1329_LOCUS11304</name>
</gene>
<sequence>MQLPRVSLAVTLAVLRGIVLPALVSAEARTGLAEDDQLDLAHASTLGLQRSHSLEPAPASAEAGAELAEEAEQLDLARTSALGLQRSHSLEPAPVSEQALAELAEEAEPLDWTHSSVLGLQRSHSLLIRRNQRVAAEAPRVQGGATPRRSMIRAEAPSTASPAQQRTV</sequence>
<feature type="signal peptide" evidence="2">
    <location>
        <begin position="1"/>
        <end position="26"/>
    </location>
</feature>
<reference evidence="3" key="1">
    <citation type="submission" date="2023-10" db="EMBL/GenBank/DDBJ databases">
        <authorList>
            <person name="Chen Y."/>
            <person name="Shah S."/>
            <person name="Dougan E. K."/>
            <person name="Thang M."/>
            <person name="Chan C."/>
        </authorList>
    </citation>
    <scope>NUCLEOTIDE SEQUENCE [LARGE SCALE GENOMIC DNA]</scope>
</reference>
<comment type="caution">
    <text evidence="3">The sequence shown here is derived from an EMBL/GenBank/DDBJ whole genome shotgun (WGS) entry which is preliminary data.</text>
</comment>
<evidence type="ECO:0000313" key="4">
    <source>
        <dbReference type="Proteomes" id="UP001189429"/>
    </source>
</evidence>
<proteinExistence type="predicted"/>
<keyword evidence="4" id="KW-1185">Reference proteome</keyword>
<feature type="compositionally biased region" description="Polar residues" evidence="1">
    <location>
        <begin position="158"/>
        <end position="168"/>
    </location>
</feature>
<keyword evidence="2" id="KW-0732">Signal</keyword>
<protein>
    <submittedName>
        <fullName evidence="3">Uncharacterized protein</fullName>
    </submittedName>
</protein>
<evidence type="ECO:0000256" key="1">
    <source>
        <dbReference type="SAM" id="MobiDB-lite"/>
    </source>
</evidence>
<feature type="chain" id="PRO_5045194995" evidence="2">
    <location>
        <begin position="27"/>
        <end position="168"/>
    </location>
</feature>
<dbReference type="Proteomes" id="UP001189429">
    <property type="component" value="Unassembled WGS sequence"/>
</dbReference>
<evidence type="ECO:0000313" key="3">
    <source>
        <dbReference type="EMBL" id="CAK0804540.1"/>
    </source>
</evidence>
<dbReference type="EMBL" id="CAUYUJ010003256">
    <property type="protein sequence ID" value="CAK0804540.1"/>
    <property type="molecule type" value="Genomic_DNA"/>
</dbReference>
<accession>A0ABN9QFQ2</accession>
<organism evidence="3 4">
    <name type="scientific">Prorocentrum cordatum</name>
    <dbReference type="NCBI Taxonomy" id="2364126"/>
    <lineage>
        <taxon>Eukaryota</taxon>
        <taxon>Sar</taxon>
        <taxon>Alveolata</taxon>
        <taxon>Dinophyceae</taxon>
        <taxon>Prorocentrales</taxon>
        <taxon>Prorocentraceae</taxon>
        <taxon>Prorocentrum</taxon>
    </lineage>
</organism>
<evidence type="ECO:0000256" key="2">
    <source>
        <dbReference type="SAM" id="SignalP"/>
    </source>
</evidence>